<keyword evidence="3" id="KW-0238">DNA-binding</keyword>
<evidence type="ECO:0000256" key="4">
    <source>
        <dbReference type="ARBA" id="ARBA00023172"/>
    </source>
</evidence>
<dbReference type="PANTHER" id="PTHR30629:SF2">
    <property type="entry name" value="PROPHAGE INTEGRASE INTS-RELATED"/>
    <property type="match status" value="1"/>
</dbReference>
<dbReference type="EMBL" id="MTJS01000002">
    <property type="protein sequence ID" value="PFG89686.1"/>
    <property type="molecule type" value="Genomic_DNA"/>
</dbReference>
<dbReference type="Pfam" id="PF22022">
    <property type="entry name" value="Phage_int_M"/>
    <property type="match status" value="1"/>
</dbReference>
<evidence type="ECO:0000256" key="1">
    <source>
        <dbReference type="ARBA" id="ARBA00008857"/>
    </source>
</evidence>
<reference evidence="7" key="3">
    <citation type="submission" date="2023-10" db="EMBL/GenBank/DDBJ databases">
        <title>Production of high quality cheese from raw caw milk (raw cheese).</title>
        <authorList>
            <person name="Samouris G."/>
        </authorList>
    </citation>
    <scope>NUCLEOTIDE SEQUENCE</scope>
    <source>
        <strain evidence="7">M17-3</strain>
    </source>
</reference>
<dbReference type="RefSeq" id="WP_058217957.1">
    <property type="nucleotide sequence ID" value="NZ_CAOFZM010000004.1"/>
</dbReference>
<gene>
    <name evidence="8" type="ORF">BW154_09505</name>
    <name evidence="7" type="ORF">RZO31_12755</name>
</gene>
<evidence type="ECO:0000256" key="2">
    <source>
        <dbReference type="ARBA" id="ARBA00022908"/>
    </source>
</evidence>
<protein>
    <submittedName>
        <fullName evidence="7">Site-specific integrase</fullName>
    </submittedName>
</protein>
<dbReference type="Gene3D" id="1.10.443.10">
    <property type="entry name" value="Intergrase catalytic core"/>
    <property type="match status" value="1"/>
</dbReference>
<reference evidence="8" key="1">
    <citation type="submission" date="2017-01" db="EMBL/GenBank/DDBJ databases">
        <authorList>
            <person name="Lo R."/>
        </authorList>
    </citation>
    <scope>NUCLEOTIDE SEQUENCE</scope>
    <source>
        <strain evidence="8">537</strain>
    </source>
</reference>
<dbReference type="InterPro" id="IPR002104">
    <property type="entry name" value="Integrase_catalytic"/>
</dbReference>
<dbReference type="GO" id="GO:0015074">
    <property type="term" value="P:DNA integration"/>
    <property type="evidence" value="ECO:0007669"/>
    <property type="project" value="UniProtKB-KW"/>
</dbReference>
<dbReference type="InterPro" id="IPR053876">
    <property type="entry name" value="Phage_int_M"/>
</dbReference>
<dbReference type="PANTHER" id="PTHR30629">
    <property type="entry name" value="PROPHAGE INTEGRASE"/>
    <property type="match status" value="1"/>
</dbReference>
<dbReference type="InterPro" id="IPR050808">
    <property type="entry name" value="Phage_Integrase"/>
</dbReference>
<keyword evidence="2" id="KW-0229">DNA integration</keyword>
<dbReference type="InterPro" id="IPR013762">
    <property type="entry name" value="Integrase-like_cat_sf"/>
</dbReference>
<accession>A0A2A9IJP4</accession>
<evidence type="ECO:0000256" key="5">
    <source>
        <dbReference type="SAM" id="Coils"/>
    </source>
</evidence>
<name>A0A2A9IJP4_9LACT</name>
<dbReference type="CDD" id="cd01189">
    <property type="entry name" value="INT_ICEBs1_C_like"/>
    <property type="match status" value="1"/>
</dbReference>
<dbReference type="EMBL" id="JAWHVL010000040">
    <property type="protein sequence ID" value="MDV2633718.1"/>
    <property type="molecule type" value="Genomic_DNA"/>
</dbReference>
<dbReference type="Pfam" id="PF00589">
    <property type="entry name" value="Phage_integrase"/>
    <property type="match status" value="1"/>
</dbReference>
<dbReference type="Proteomes" id="UP000225275">
    <property type="component" value="Unassembled WGS sequence"/>
</dbReference>
<evidence type="ECO:0000313" key="8">
    <source>
        <dbReference type="EMBL" id="PFG89686.1"/>
    </source>
</evidence>
<keyword evidence="4" id="KW-0233">DNA recombination</keyword>
<dbReference type="GO" id="GO:0006310">
    <property type="term" value="P:DNA recombination"/>
    <property type="evidence" value="ECO:0007669"/>
    <property type="project" value="UniProtKB-KW"/>
</dbReference>
<evidence type="ECO:0000313" key="9">
    <source>
        <dbReference type="Proteomes" id="UP001186047"/>
    </source>
</evidence>
<comment type="caution">
    <text evidence="7">The sequence shown here is derived from an EMBL/GenBank/DDBJ whole genome shotgun (WGS) entry which is preliminary data.</text>
</comment>
<feature type="coiled-coil region" evidence="5">
    <location>
        <begin position="36"/>
        <end position="63"/>
    </location>
</feature>
<proteinExistence type="inferred from homology"/>
<dbReference type="SUPFAM" id="SSF56349">
    <property type="entry name" value="DNA breaking-rejoining enzymes"/>
    <property type="match status" value="1"/>
</dbReference>
<dbReference type="PROSITE" id="PS51898">
    <property type="entry name" value="TYR_RECOMBINASE"/>
    <property type="match status" value="1"/>
</dbReference>
<reference evidence="8" key="2">
    <citation type="journal article" date="2018" name="Food Control">
        <title>Characterization of Lactococcus lactis isolates from herbs, fruits and vegetables for use as biopreservatives against Listeria monocytogenes in cheese.</title>
        <authorList>
            <person name="Ho V."/>
            <person name="Lo R."/>
            <person name="Bansal N."/>
            <person name="Turner M.S."/>
        </authorList>
    </citation>
    <scope>NUCLEOTIDE SEQUENCE</scope>
    <source>
        <strain evidence="8">537</strain>
    </source>
</reference>
<keyword evidence="5" id="KW-0175">Coiled coil</keyword>
<evidence type="ECO:0000259" key="6">
    <source>
        <dbReference type="PROSITE" id="PS51898"/>
    </source>
</evidence>
<sequence length="397" mass="46889">MNIKKMPNGKYRFREKYRDTDGSWHEVSVTMKSKTRESQREALNLIERKIKEKTKKREIKEKKIESITVIEVSNQSSKKRKMELAPSSFYQESCFLNVFLKTFGKKKIRDIKARDIQDYIVLNSKSIKTMHALKRGINSIFKYAYVAEYIESNPIDRLDLPKDTRTKESVTKLKQKFFTLDEFNLLIKQMRFDASNDETHRKIDLIEFLFWTGLRIGEALALNWSDVDLLNGRISITKSWDTKRRRLGNVKTIDSIREIDVNSHCLNIVQNFKKYNSEFIFVTEKKKQINYIGLSQFLKYEGAKTQLFGKNPDYFSLHMLRHSHITYLVNKGVPEKMIMERVGHKDPRMMMGVYTHILPENRVTLRQALDSSTSWGQNFNNQKIPKKSPKIIEYNEI</sequence>
<evidence type="ECO:0000313" key="7">
    <source>
        <dbReference type="EMBL" id="MDV2633718.1"/>
    </source>
</evidence>
<evidence type="ECO:0000256" key="3">
    <source>
        <dbReference type="ARBA" id="ARBA00023125"/>
    </source>
</evidence>
<dbReference type="InterPro" id="IPR010998">
    <property type="entry name" value="Integrase_recombinase_N"/>
</dbReference>
<comment type="similarity">
    <text evidence="1">Belongs to the 'phage' integrase family.</text>
</comment>
<dbReference type="Proteomes" id="UP001186047">
    <property type="component" value="Unassembled WGS sequence"/>
</dbReference>
<feature type="domain" description="Tyr recombinase" evidence="6">
    <location>
        <begin position="173"/>
        <end position="370"/>
    </location>
</feature>
<dbReference type="AlphaFoldDB" id="A0A2A9IJP4"/>
<dbReference type="Gene3D" id="1.10.150.130">
    <property type="match status" value="1"/>
</dbReference>
<dbReference type="InterPro" id="IPR011010">
    <property type="entry name" value="DNA_brk_join_enz"/>
</dbReference>
<dbReference type="GO" id="GO:0003677">
    <property type="term" value="F:DNA binding"/>
    <property type="evidence" value="ECO:0007669"/>
    <property type="project" value="UniProtKB-KW"/>
</dbReference>
<organism evidence="7 9">
    <name type="scientific">Lactococcus lactis</name>
    <dbReference type="NCBI Taxonomy" id="1358"/>
    <lineage>
        <taxon>Bacteria</taxon>
        <taxon>Bacillati</taxon>
        <taxon>Bacillota</taxon>
        <taxon>Bacilli</taxon>
        <taxon>Lactobacillales</taxon>
        <taxon>Streptococcaceae</taxon>
        <taxon>Lactococcus</taxon>
    </lineage>
</organism>